<dbReference type="Proteomes" id="UP000298030">
    <property type="component" value="Unassembled WGS sequence"/>
</dbReference>
<dbReference type="EMBL" id="QPFP01000063">
    <property type="protein sequence ID" value="TEB24762.1"/>
    <property type="molecule type" value="Genomic_DNA"/>
</dbReference>
<evidence type="ECO:0000313" key="3">
    <source>
        <dbReference type="Proteomes" id="UP000298030"/>
    </source>
</evidence>
<organism evidence="2 3">
    <name type="scientific">Coprinellus micaceus</name>
    <name type="common">Glistening ink-cap mushroom</name>
    <name type="synonym">Coprinus micaceus</name>
    <dbReference type="NCBI Taxonomy" id="71717"/>
    <lineage>
        <taxon>Eukaryota</taxon>
        <taxon>Fungi</taxon>
        <taxon>Dikarya</taxon>
        <taxon>Basidiomycota</taxon>
        <taxon>Agaricomycotina</taxon>
        <taxon>Agaricomycetes</taxon>
        <taxon>Agaricomycetidae</taxon>
        <taxon>Agaricales</taxon>
        <taxon>Agaricineae</taxon>
        <taxon>Psathyrellaceae</taxon>
        <taxon>Coprinellus</taxon>
    </lineage>
</organism>
<keyword evidence="3" id="KW-1185">Reference proteome</keyword>
<dbReference type="AlphaFoldDB" id="A0A4Y7SSJ1"/>
<sequence>MQPNLVQGPEIQTNPLKRKHSDDEKEVKEESSNNSAVQRRCDCRKPGRKETSISNARYSPSHDRGRVEDEEEELTKTRKRRNFGLRRAPRGRSFVPEFLNHSFQCFHPLPAPRPNQTALPAMRVTKPRRIGCTRPVPALSISLLQRPPDSDHAS</sequence>
<feature type="compositionally biased region" description="Polar residues" evidence="1">
    <location>
        <begin position="1"/>
        <end position="15"/>
    </location>
</feature>
<evidence type="ECO:0000313" key="2">
    <source>
        <dbReference type="EMBL" id="TEB24762.1"/>
    </source>
</evidence>
<comment type="caution">
    <text evidence="2">The sequence shown here is derived from an EMBL/GenBank/DDBJ whole genome shotgun (WGS) entry which is preliminary data.</text>
</comment>
<reference evidence="2 3" key="1">
    <citation type="journal article" date="2019" name="Nat. Ecol. Evol.">
        <title>Megaphylogeny resolves global patterns of mushroom evolution.</title>
        <authorList>
            <person name="Varga T."/>
            <person name="Krizsan K."/>
            <person name="Foldi C."/>
            <person name="Dima B."/>
            <person name="Sanchez-Garcia M."/>
            <person name="Sanchez-Ramirez S."/>
            <person name="Szollosi G.J."/>
            <person name="Szarkandi J.G."/>
            <person name="Papp V."/>
            <person name="Albert L."/>
            <person name="Andreopoulos W."/>
            <person name="Angelini C."/>
            <person name="Antonin V."/>
            <person name="Barry K.W."/>
            <person name="Bougher N.L."/>
            <person name="Buchanan P."/>
            <person name="Buyck B."/>
            <person name="Bense V."/>
            <person name="Catcheside P."/>
            <person name="Chovatia M."/>
            <person name="Cooper J."/>
            <person name="Damon W."/>
            <person name="Desjardin D."/>
            <person name="Finy P."/>
            <person name="Geml J."/>
            <person name="Haridas S."/>
            <person name="Hughes K."/>
            <person name="Justo A."/>
            <person name="Karasinski D."/>
            <person name="Kautmanova I."/>
            <person name="Kiss B."/>
            <person name="Kocsube S."/>
            <person name="Kotiranta H."/>
            <person name="LaButti K.M."/>
            <person name="Lechner B.E."/>
            <person name="Liimatainen K."/>
            <person name="Lipzen A."/>
            <person name="Lukacs Z."/>
            <person name="Mihaltcheva S."/>
            <person name="Morgado L.N."/>
            <person name="Niskanen T."/>
            <person name="Noordeloos M.E."/>
            <person name="Ohm R.A."/>
            <person name="Ortiz-Santana B."/>
            <person name="Ovrebo C."/>
            <person name="Racz N."/>
            <person name="Riley R."/>
            <person name="Savchenko A."/>
            <person name="Shiryaev A."/>
            <person name="Soop K."/>
            <person name="Spirin V."/>
            <person name="Szebenyi C."/>
            <person name="Tomsovsky M."/>
            <person name="Tulloss R.E."/>
            <person name="Uehling J."/>
            <person name="Grigoriev I.V."/>
            <person name="Vagvolgyi C."/>
            <person name="Papp T."/>
            <person name="Martin F.M."/>
            <person name="Miettinen O."/>
            <person name="Hibbett D.S."/>
            <person name="Nagy L.G."/>
        </authorList>
    </citation>
    <scope>NUCLEOTIDE SEQUENCE [LARGE SCALE GENOMIC DNA]</scope>
    <source>
        <strain evidence="2 3">FP101781</strain>
    </source>
</reference>
<evidence type="ECO:0000256" key="1">
    <source>
        <dbReference type="SAM" id="MobiDB-lite"/>
    </source>
</evidence>
<feature type="compositionally biased region" description="Basic and acidic residues" evidence="1">
    <location>
        <begin position="20"/>
        <end position="31"/>
    </location>
</feature>
<proteinExistence type="predicted"/>
<feature type="compositionally biased region" description="Basic and acidic residues" evidence="1">
    <location>
        <begin position="39"/>
        <end position="51"/>
    </location>
</feature>
<gene>
    <name evidence="2" type="ORF">FA13DRAFT_1714417</name>
</gene>
<protein>
    <submittedName>
        <fullName evidence="2">Uncharacterized protein</fullName>
    </submittedName>
</protein>
<feature type="region of interest" description="Disordered" evidence="1">
    <location>
        <begin position="1"/>
        <end position="85"/>
    </location>
</feature>
<name>A0A4Y7SSJ1_COPMI</name>
<accession>A0A4Y7SSJ1</accession>